<accession>A0A379B1Z6</accession>
<feature type="transmembrane region" description="Helical" evidence="12">
    <location>
        <begin position="21"/>
        <end position="41"/>
    </location>
</feature>
<dbReference type="GO" id="GO:0009276">
    <property type="term" value="C:Gram-negative-bacterium-type cell wall"/>
    <property type="evidence" value="ECO:0007669"/>
    <property type="project" value="InterPro"/>
</dbReference>
<dbReference type="InterPro" id="IPR005705">
    <property type="entry name" value="BexC_CtrB_KpsE_VexD"/>
</dbReference>
<dbReference type="EMBL" id="UGSS01000002">
    <property type="protein sequence ID" value="SUB32546.1"/>
    <property type="molecule type" value="Genomic_DNA"/>
</dbReference>
<evidence type="ECO:0000256" key="9">
    <source>
        <dbReference type="ARBA" id="ARBA00022989"/>
    </source>
</evidence>
<keyword evidence="3" id="KW-0813">Transport</keyword>
<evidence type="ECO:0000256" key="2">
    <source>
        <dbReference type="ARBA" id="ARBA00008436"/>
    </source>
</evidence>
<keyword evidence="8" id="KW-0972">Capsule biogenesis/degradation</keyword>
<evidence type="ECO:0000256" key="12">
    <source>
        <dbReference type="SAM" id="Phobius"/>
    </source>
</evidence>
<dbReference type="InterPro" id="IPR050445">
    <property type="entry name" value="Bact_polysacc_biosynth/exp"/>
</dbReference>
<evidence type="ECO:0000256" key="4">
    <source>
        <dbReference type="ARBA" id="ARBA00022475"/>
    </source>
</evidence>
<gene>
    <name evidence="13" type="primary">hexC</name>
    <name evidence="13" type="ORF">NCTC10699_00126</name>
</gene>
<keyword evidence="10" id="KW-0625">Polysaccharide transport</keyword>
<keyword evidence="4" id="KW-1003">Cell membrane</keyword>
<evidence type="ECO:0000256" key="6">
    <source>
        <dbReference type="ARBA" id="ARBA00022597"/>
    </source>
</evidence>
<sequence length="375" mass="42149">MTESVQSMLSKKKKYWLKNPLFLITVVIPTALSVLYFGLIASDVYISESSFVVRSPKNQTALTGFGALLQGSGFSRSQDDAYTVQEYMRSRTALTQLQTELPVKEFYEAKGDIISRFNGFGFNNSEEAFFRYFKDRLTIDLDVVSGISTLRVQAFDAIEGQQINQKLLSLGEALINRLNDRARKDTLSYAMQAVNEAEKNVNDTADALRQYRVKNKIFDLPAQSGVQLTLISSLKSELIRVETQLAQLISITPDNPQVAALEMRQKNLKKEIAQQSKSLSGNNDSIATQSAEYQRLVLNNELAQHQLAAAMTSLQNARGEADRQQLYLEVINQPSRPDWALEPYRLYNILATCIIGLMLYGVLGLLIASIREHRN</sequence>
<reference evidence="13 14" key="1">
    <citation type="submission" date="2018-06" db="EMBL/GenBank/DDBJ databases">
        <authorList>
            <consortium name="Pathogen Informatics"/>
            <person name="Doyle S."/>
        </authorList>
    </citation>
    <scope>NUCLEOTIDE SEQUENCE [LARGE SCALE GENOMIC DNA]</scope>
    <source>
        <strain evidence="13 14">NCTC10699</strain>
    </source>
</reference>
<keyword evidence="7 12" id="KW-0812">Transmembrane</keyword>
<dbReference type="GO" id="GO:0005886">
    <property type="term" value="C:plasma membrane"/>
    <property type="evidence" value="ECO:0007669"/>
    <property type="project" value="UniProtKB-SubCell"/>
</dbReference>
<evidence type="ECO:0000256" key="5">
    <source>
        <dbReference type="ARBA" id="ARBA00022519"/>
    </source>
</evidence>
<dbReference type="PANTHER" id="PTHR32309:SF13">
    <property type="entry name" value="FERRIC ENTEROBACTIN TRANSPORT PROTEIN FEPE"/>
    <property type="match status" value="1"/>
</dbReference>
<keyword evidence="11 12" id="KW-0472">Membrane</keyword>
<evidence type="ECO:0000313" key="14">
    <source>
        <dbReference type="Proteomes" id="UP000254280"/>
    </source>
</evidence>
<comment type="subcellular location">
    <subcellularLocation>
        <location evidence="1">Cell inner membrane</location>
        <topology evidence="1">Multi-pass membrane protein</topology>
    </subcellularLocation>
</comment>
<keyword evidence="14" id="KW-1185">Reference proteome</keyword>
<proteinExistence type="inferred from homology"/>
<evidence type="ECO:0000256" key="10">
    <source>
        <dbReference type="ARBA" id="ARBA00023047"/>
    </source>
</evidence>
<evidence type="ECO:0000256" key="11">
    <source>
        <dbReference type="ARBA" id="ARBA00023136"/>
    </source>
</evidence>
<dbReference type="NCBIfam" id="TIGR01010">
    <property type="entry name" value="BexC_CtrB_KpsE"/>
    <property type="match status" value="1"/>
</dbReference>
<dbReference type="Proteomes" id="UP000254280">
    <property type="component" value="Unassembled WGS sequence"/>
</dbReference>
<organism evidence="13 14">
    <name type="scientific">[Pasteurella] mairii</name>
    <dbReference type="NCBI Taxonomy" id="757"/>
    <lineage>
        <taxon>Bacteria</taxon>
        <taxon>Pseudomonadati</taxon>
        <taxon>Pseudomonadota</taxon>
        <taxon>Gammaproteobacteria</taxon>
        <taxon>Pasteurellales</taxon>
        <taxon>Pasteurellaceae</taxon>
    </lineage>
</organism>
<feature type="transmembrane region" description="Helical" evidence="12">
    <location>
        <begin position="346"/>
        <end position="368"/>
    </location>
</feature>
<dbReference type="AlphaFoldDB" id="A0A379B1Z6"/>
<evidence type="ECO:0000256" key="8">
    <source>
        <dbReference type="ARBA" id="ARBA00022903"/>
    </source>
</evidence>
<keyword evidence="5" id="KW-0997">Cell inner membrane</keyword>
<dbReference type="OrthoDB" id="5497849at2"/>
<keyword evidence="6" id="KW-0762">Sugar transport</keyword>
<comment type="similarity">
    <text evidence="2">Belongs to the BexC/CtrB/KpsE family.</text>
</comment>
<protein>
    <submittedName>
        <fullName evidence="13">Protein HexC</fullName>
    </submittedName>
</protein>
<dbReference type="GO" id="GO:0004713">
    <property type="term" value="F:protein tyrosine kinase activity"/>
    <property type="evidence" value="ECO:0007669"/>
    <property type="project" value="TreeGrafter"/>
</dbReference>
<dbReference type="GO" id="GO:0015774">
    <property type="term" value="P:polysaccharide transport"/>
    <property type="evidence" value="ECO:0007669"/>
    <property type="project" value="UniProtKB-KW"/>
</dbReference>
<evidence type="ECO:0000256" key="1">
    <source>
        <dbReference type="ARBA" id="ARBA00004429"/>
    </source>
</evidence>
<dbReference type="GO" id="GO:0005351">
    <property type="term" value="F:carbohydrate:proton symporter activity"/>
    <property type="evidence" value="ECO:0007669"/>
    <property type="project" value="InterPro"/>
</dbReference>
<name>A0A379B1Z6_9PAST</name>
<evidence type="ECO:0000256" key="3">
    <source>
        <dbReference type="ARBA" id="ARBA00022448"/>
    </source>
</evidence>
<evidence type="ECO:0000313" key="13">
    <source>
        <dbReference type="EMBL" id="SUB32546.1"/>
    </source>
</evidence>
<dbReference type="PANTHER" id="PTHR32309">
    <property type="entry name" value="TYROSINE-PROTEIN KINASE"/>
    <property type="match status" value="1"/>
</dbReference>
<keyword evidence="9 12" id="KW-1133">Transmembrane helix</keyword>
<evidence type="ECO:0000256" key="7">
    <source>
        <dbReference type="ARBA" id="ARBA00022692"/>
    </source>
</evidence>